<proteinExistence type="inferred from homology"/>
<evidence type="ECO:0000256" key="8">
    <source>
        <dbReference type="ARBA" id="ARBA00023047"/>
    </source>
</evidence>
<evidence type="ECO:0000259" key="16">
    <source>
        <dbReference type="Pfam" id="PF22461"/>
    </source>
</evidence>
<dbReference type="Gene3D" id="3.10.560.10">
    <property type="entry name" value="Outer membrane lipoprotein wza domain like"/>
    <property type="match status" value="2"/>
</dbReference>
<evidence type="ECO:0000256" key="12">
    <source>
        <dbReference type="ARBA" id="ARBA00023139"/>
    </source>
</evidence>
<name>A0A8J7M4X5_9RHOB</name>
<feature type="domain" description="SLBB" evidence="16">
    <location>
        <begin position="246"/>
        <end position="344"/>
    </location>
</feature>
<keyword evidence="10" id="KW-0626">Porin</keyword>
<dbReference type="GO" id="GO:0015288">
    <property type="term" value="F:porin activity"/>
    <property type="evidence" value="ECO:0007669"/>
    <property type="project" value="UniProtKB-KW"/>
</dbReference>
<evidence type="ECO:0000256" key="6">
    <source>
        <dbReference type="ARBA" id="ARBA00022692"/>
    </source>
</evidence>
<feature type="domain" description="SLBB" evidence="16">
    <location>
        <begin position="164"/>
        <end position="238"/>
    </location>
</feature>
<gene>
    <name evidence="17" type="ORF">H0I76_04210</name>
</gene>
<keyword evidence="9" id="KW-0406">Ion transport</keyword>
<evidence type="ECO:0000256" key="3">
    <source>
        <dbReference type="ARBA" id="ARBA00022448"/>
    </source>
</evidence>
<dbReference type="Pfam" id="PF02563">
    <property type="entry name" value="Poly_export"/>
    <property type="match status" value="1"/>
</dbReference>
<keyword evidence="7" id="KW-0732">Signal</keyword>
<evidence type="ECO:0000256" key="1">
    <source>
        <dbReference type="ARBA" id="ARBA00004571"/>
    </source>
</evidence>
<evidence type="ECO:0000256" key="7">
    <source>
        <dbReference type="ARBA" id="ARBA00022729"/>
    </source>
</evidence>
<dbReference type="AlphaFoldDB" id="A0A8J7M4X5"/>
<comment type="caution">
    <text evidence="17">The sequence shown here is derived from an EMBL/GenBank/DDBJ whole genome shotgun (WGS) entry which is preliminary data.</text>
</comment>
<dbReference type="EMBL" id="JAEHHL010000001">
    <property type="protein sequence ID" value="MBK0398384.1"/>
    <property type="molecule type" value="Genomic_DNA"/>
</dbReference>
<keyword evidence="14" id="KW-0449">Lipoprotein</keyword>
<dbReference type="PANTHER" id="PTHR33619">
    <property type="entry name" value="POLYSACCHARIDE EXPORT PROTEIN GFCE-RELATED"/>
    <property type="match status" value="1"/>
</dbReference>
<dbReference type="InterPro" id="IPR054765">
    <property type="entry name" value="SLBB_dom"/>
</dbReference>
<keyword evidence="11" id="KW-0472">Membrane</keyword>
<keyword evidence="4" id="KW-1134">Transmembrane beta strand</keyword>
<dbReference type="GO" id="GO:0009279">
    <property type="term" value="C:cell outer membrane"/>
    <property type="evidence" value="ECO:0007669"/>
    <property type="project" value="UniProtKB-SubCell"/>
</dbReference>
<dbReference type="GO" id="GO:0015159">
    <property type="term" value="F:polysaccharide transmembrane transporter activity"/>
    <property type="evidence" value="ECO:0007669"/>
    <property type="project" value="InterPro"/>
</dbReference>
<evidence type="ECO:0000256" key="5">
    <source>
        <dbReference type="ARBA" id="ARBA00022597"/>
    </source>
</evidence>
<dbReference type="Gene3D" id="3.30.1950.10">
    <property type="entry name" value="wza like domain"/>
    <property type="match status" value="1"/>
</dbReference>
<sequence length="375" mass="40517">MMRSTRVLLAAAISLGLAGCELPRSGPYYSELTTTENAPLPFSVVSVTPDVVAATMIDERRGFAKAFLDQPAEDVDRIARDDVLSITIWESVDEGLLSPQGVGATPLPNVMVDERGMVFVPYVGPVRAAGRTVSELRDAIQTSLAEKTLNPQVDVQPVSSNGRRVSVQGAVNAPGLYPIERSTNRLLPMLARAGGIREDPEVILLSLRRNGHEGEIWVQDLYDNPALNVALRPGDSVIAERDRRVFTILGAVGGQSLVPFPSRDVTLTEAMARAGGLIDQIADPTGVFLFREELPEVAARVLALEGVEAAPQGTRIAYVVDMTKPGGMFVARDFRLRDRDTLFVTNAPFVQWQKVMQSIAPLVGFSASVRTLSGN</sequence>
<keyword evidence="18" id="KW-1185">Reference proteome</keyword>
<evidence type="ECO:0000256" key="13">
    <source>
        <dbReference type="ARBA" id="ARBA00023237"/>
    </source>
</evidence>
<evidence type="ECO:0000259" key="15">
    <source>
        <dbReference type="Pfam" id="PF02563"/>
    </source>
</evidence>
<comment type="subcellular location">
    <subcellularLocation>
        <location evidence="1">Cell outer membrane</location>
        <topology evidence="1">Multi-pass membrane protein</topology>
    </subcellularLocation>
</comment>
<dbReference type="GO" id="GO:0006811">
    <property type="term" value="P:monoatomic ion transport"/>
    <property type="evidence" value="ECO:0007669"/>
    <property type="project" value="UniProtKB-KW"/>
</dbReference>
<accession>A0A8J7M4X5</accession>
<keyword evidence="12" id="KW-0564">Palmitate</keyword>
<dbReference type="Proteomes" id="UP000655420">
    <property type="component" value="Unassembled WGS sequence"/>
</dbReference>
<keyword evidence="13" id="KW-0998">Cell outer membrane</keyword>
<evidence type="ECO:0000256" key="9">
    <source>
        <dbReference type="ARBA" id="ARBA00023065"/>
    </source>
</evidence>
<dbReference type="PROSITE" id="PS51257">
    <property type="entry name" value="PROKAR_LIPOPROTEIN"/>
    <property type="match status" value="1"/>
</dbReference>
<keyword evidence="3" id="KW-0813">Transport</keyword>
<evidence type="ECO:0000313" key="18">
    <source>
        <dbReference type="Proteomes" id="UP000655420"/>
    </source>
</evidence>
<evidence type="ECO:0000256" key="10">
    <source>
        <dbReference type="ARBA" id="ARBA00023114"/>
    </source>
</evidence>
<keyword evidence="5" id="KW-0762">Sugar transport</keyword>
<dbReference type="RefSeq" id="WP_200607410.1">
    <property type="nucleotide sequence ID" value="NZ_JAEHHL010000001.1"/>
</dbReference>
<evidence type="ECO:0000256" key="4">
    <source>
        <dbReference type="ARBA" id="ARBA00022452"/>
    </source>
</evidence>
<reference evidence="17" key="1">
    <citation type="submission" date="2020-12" db="EMBL/GenBank/DDBJ databases">
        <title>Bacterial taxonomy.</title>
        <authorList>
            <person name="Pan X."/>
        </authorList>
    </citation>
    <scope>NUCLEOTIDE SEQUENCE</scope>
    <source>
        <strain evidence="17">M0105</strain>
    </source>
</reference>
<organism evidence="17 18">
    <name type="scientific">Thermohalobaculum xanthum</name>
    <dbReference type="NCBI Taxonomy" id="2753746"/>
    <lineage>
        <taxon>Bacteria</taxon>
        <taxon>Pseudomonadati</taxon>
        <taxon>Pseudomonadota</taxon>
        <taxon>Alphaproteobacteria</taxon>
        <taxon>Rhodobacterales</taxon>
        <taxon>Paracoccaceae</taxon>
        <taxon>Thermohalobaculum</taxon>
    </lineage>
</organism>
<evidence type="ECO:0000256" key="2">
    <source>
        <dbReference type="ARBA" id="ARBA00009450"/>
    </source>
</evidence>
<comment type="similarity">
    <text evidence="2">Belongs to the BexD/CtrA/VexA family.</text>
</comment>
<dbReference type="GO" id="GO:0046930">
    <property type="term" value="C:pore complex"/>
    <property type="evidence" value="ECO:0007669"/>
    <property type="project" value="UniProtKB-KW"/>
</dbReference>
<evidence type="ECO:0000256" key="14">
    <source>
        <dbReference type="ARBA" id="ARBA00023288"/>
    </source>
</evidence>
<dbReference type="InterPro" id="IPR049712">
    <property type="entry name" value="Poly_export"/>
</dbReference>
<feature type="domain" description="Polysaccharide export protein N-terminal" evidence="15">
    <location>
        <begin position="72"/>
        <end position="156"/>
    </location>
</feature>
<evidence type="ECO:0000256" key="11">
    <source>
        <dbReference type="ARBA" id="ARBA00023136"/>
    </source>
</evidence>
<dbReference type="Pfam" id="PF22461">
    <property type="entry name" value="SLBB_2"/>
    <property type="match status" value="2"/>
</dbReference>
<keyword evidence="6" id="KW-0812">Transmembrane</keyword>
<keyword evidence="8" id="KW-0625">Polysaccharide transport</keyword>
<protein>
    <submittedName>
        <fullName evidence="17">Polysaccharide biosynthesis/export family protein</fullName>
    </submittedName>
</protein>
<evidence type="ECO:0000313" key="17">
    <source>
        <dbReference type="EMBL" id="MBK0398384.1"/>
    </source>
</evidence>
<dbReference type="PANTHER" id="PTHR33619:SF3">
    <property type="entry name" value="POLYSACCHARIDE EXPORT PROTEIN GFCE-RELATED"/>
    <property type="match status" value="1"/>
</dbReference>
<dbReference type="InterPro" id="IPR003715">
    <property type="entry name" value="Poly_export_N"/>
</dbReference>